<keyword evidence="4" id="KW-0540">Nuclease</keyword>
<evidence type="ECO:0000256" key="1">
    <source>
        <dbReference type="ARBA" id="ARBA00023450"/>
    </source>
</evidence>
<comment type="similarity">
    <text evidence="1">Belongs to the Rv1128c/1148c/1588c/1702c/1945/3466 family.</text>
</comment>
<evidence type="ECO:0000259" key="3">
    <source>
        <dbReference type="SMART" id="SM00507"/>
    </source>
</evidence>
<dbReference type="AlphaFoldDB" id="A0A1H3LK64"/>
<dbReference type="OrthoDB" id="3656171at2"/>
<keyword evidence="5" id="KW-1185">Reference proteome</keyword>
<dbReference type="GO" id="GO:0008270">
    <property type="term" value="F:zinc ion binding"/>
    <property type="evidence" value="ECO:0007669"/>
    <property type="project" value="InterPro"/>
</dbReference>
<reference evidence="5" key="1">
    <citation type="submission" date="2016-10" db="EMBL/GenBank/DDBJ databases">
        <authorList>
            <person name="Varghese N."/>
            <person name="Submissions S."/>
        </authorList>
    </citation>
    <scope>NUCLEOTIDE SEQUENCE [LARGE SCALE GENOMIC DNA]</scope>
    <source>
        <strain evidence="5">CGMCC 4.3530</strain>
    </source>
</reference>
<dbReference type="CDD" id="cd00085">
    <property type="entry name" value="HNHc"/>
    <property type="match status" value="1"/>
</dbReference>
<keyword evidence="4" id="KW-0378">Hydrolase</keyword>
<dbReference type="GO" id="GO:0004519">
    <property type="term" value="F:endonuclease activity"/>
    <property type="evidence" value="ECO:0007669"/>
    <property type="project" value="UniProtKB-KW"/>
</dbReference>
<dbReference type="Pfam" id="PF02720">
    <property type="entry name" value="DUF222"/>
    <property type="match status" value="1"/>
</dbReference>
<evidence type="ECO:0000256" key="2">
    <source>
        <dbReference type="SAM" id="MobiDB-lite"/>
    </source>
</evidence>
<dbReference type="STRING" id="418495.SAMN05216215_1031108"/>
<dbReference type="InterPro" id="IPR003615">
    <property type="entry name" value="HNH_nuc"/>
</dbReference>
<dbReference type="EMBL" id="FNOK01000031">
    <property type="protein sequence ID" value="SDY64791.1"/>
    <property type="molecule type" value="Genomic_DNA"/>
</dbReference>
<organism evidence="4 5">
    <name type="scientific">Saccharopolyspora shandongensis</name>
    <dbReference type="NCBI Taxonomy" id="418495"/>
    <lineage>
        <taxon>Bacteria</taxon>
        <taxon>Bacillati</taxon>
        <taxon>Actinomycetota</taxon>
        <taxon>Actinomycetes</taxon>
        <taxon>Pseudonocardiales</taxon>
        <taxon>Pseudonocardiaceae</taxon>
        <taxon>Saccharopolyspora</taxon>
    </lineage>
</organism>
<keyword evidence="4" id="KW-0255">Endonuclease</keyword>
<name>A0A1H3LK64_9PSEU</name>
<proteinExistence type="inferred from homology"/>
<dbReference type="InterPro" id="IPR003870">
    <property type="entry name" value="DUF222"/>
</dbReference>
<dbReference type="Proteomes" id="UP000199529">
    <property type="component" value="Unassembled WGS sequence"/>
</dbReference>
<feature type="region of interest" description="Disordered" evidence="2">
    <location>
        <begin position="403"/>
        <end position="431"/>
    </location>
</feature>
<protein>
    <submittedName>
        <fullName evidence="4">HNH endonuclease</fullName>
    </submittedName>
</protein>
<dbReference type="Pfam" id="PF01844">
    <property type="entry name" value="HNH"/>
    <property type="match status" value="1"/>
</dbReference>
<dbReference type="InterPro" id="IPR002711">
    <property type="entry name" value="HNH"/>
</dbReference>
<gene>
    <name evidence="4" type="ORF">SAMN05216215_1031108</name>
</gene>
<evidence type="ECO:0000313" key="5">
    <source>
        <dbReference type="Proteomes" id="UP000199529"/>
    </source>
</evidence>
<accession>A0A1H3LK64</accession>
<feature type="domain" description="HNH nuclease" evidence="3">
    <location>
        <begin position="338"/>
        <end position="390"/>
    </location>
</feature>
<evidence type="ECO:0000313" key="4">
    <source>
        <dbReference type="EMBL" id="SDY64791.1"/>
    </source>
</evidence>
<sequence>MTPLTHIQDSTGDLAGPWSAVSCTDAELAARIQELEKEMRVLMWEQLQCIAEADHRAIHTDTTARSLQVWLQGLLNIDPRDAKTRVTVARNVEDRRSLYGETMPPDMPETAHAMSEGAIGLEHARVIVNGIRRLPEYARCHQVAEVEATLAGYARTMSPRELEKLAERIRYLLDQDGAYRNEENQHEARELHYATARDGMTVIKAKLDRETGAKFAALIEPLAAPRPEIDGEKDPRTAGQRNADGFAALLDLALDHDGTPRTGGQRPQMTISIDFDDLKQSLGFINEDGMPGTLNTERAITAQNARRIACDAEVLPIVLDGDSLPLDVGRAKRTAPTHIRTALLRRDGVCAFPGCDRPPGTPEAHHVQHWADGGATDLDNMVMLCGHHHRTLHNQRWDITMHDGRPEFIPPPTVDPRRTPRPGGRALPAQHRAIVDRHLASSRGHASAPSG</sequence>
<dbReference type="SMART" id="SM00507">
    <property type="entry name" value="HNHc"/>
    <property type="match status" value="1"/>
</dbReference>
<dbReference type="GO" id="GO:0003676">
    <property type="term" value="F:nucleic acid binding"/>
    <property type="evidence" value="ECO:0007669"/>
    <property type="project" value="InterPro"/>
</dbReference>
<dbReference type="Gene3D" id="1.10.30.50">
    <property type="match status" value="1"/>
</dbReference>